<organism evidence="1 2">
    <name type="scientific">Candidatus Scatomorpha merdipullorum</name>
    <dbReference type="NCBI Taxonomy" id="2840927"/>
    <lineage>
        <taxon>Bacteria</taxon>
        <taxon>Bacillati</taxon>
        <taxon>Bacillota</taxon>
        <taxon>Clostridia</taxon>
        <taxon>Eubacteriales</taxon>
        <taxon>Candidatus Scatomorpha</taxon>
    </lineage>
</organism>
<name>A0A9D1FEA2_9FIRM</name>
<dbReference type="Pfam" id="PF08282">
    <property type="entry name" value="Hydrolase_3"/>
    <property type="match status" value="1"/>
</dbReference>
<evidence type="ECO:0000313" key="1">
    <source>
        <dbReference type="EMBL" id="HIS67415.1"/>
    </source>
</evidence>
<keyword evidence="1" id="KW-0378">Hydrolase</keyword>
<protein>
    <submittedName>
        <fullName evidence="1">HAD hydrolase family protein</fullName>
    </submittedName>
</protein>
<proteinExistence type="predicted"/>
<evidence type="ECO:0000313" key="2">
    <source>
        <dbReference type="Proteomes" id="UP000824001"/>
    </source>
</evidence>
<gene>
    <name evidence="1" type="ORF">IAC18_07605</name>
</gene>
<accession>A0A9D1FEA2</accession>
<dbReference type="InterPro" id="IPR036412">
    <property type="entry name" value="HAD-like_sf"/>
</dbReference>
<dbReference type="Gene3D" id="3.40.50.1000">
    <property type="entry name" value="HAD superfamily/HAD-like"/>
    <property type="match status" value="1"/>
</dbReference>
<dbReference type="AlphaFoldDB" id="A0A9D1FEA2"/>
<reference evidence="1" key="2">
    <citation type="journal article" date="2021" name="PeerJ">
        <title>Extensive microbial diversity within the chicken gut microbiome revealed by metagenomics and culture.</title>
        <authorList>
            <person name="Gilroy R."/>
            <person name="Ravi A."/>
            <person name="Getino M."/>
            <person name="Pursley I."/>
            <person name="Horton D.L."/>
            <person name="Alikhan N.F."/>
            <person name="Baker D."/>
            <person name="Gharbi K."/>
            <person name="Hall N."/>
            <person name="Watson M."/>
            <person name="Adriaenssens E.M."/>
            <person name="Foster-Nyarko E."/>
            <person name="Jarju S."/>
            <person name="Secka A."/>
            <person name="Antonio M."/>
            <person name="Oren A."/>
            <person name="Chaudhuri R.R."/>
            <person name="La Ragione R."/>
            <person name="Hildebrand F."/>
            <person name="Pallen M.J."/>
        </authorList>
    </citation>
    <scope>NUCLEOTIDE SEQUENCE</scope>
    <source>
        <strain evidence="1">ChiHjej10B9-9673</strain>
    </source>
</reference>
<dbReference type="EMBL" id="DVJK01000215">
    <property type="protein sequence ID" value="HIS67415.1"/>
    <property type="molecule type" value="Genomic_DNA"/>
</dbReference>
<comment type="caution">
    <text evidence="1">The sequence shown here is derived from an EMBL/GenBank/DDBJ whole genome shotgun (WGS) entry which is preliminary data.</text>
</comment>
<dbReference type="InterPro" id="IPR023214">
    <property type="entry name" value="HAD_sf"/>
</dbReference>
<feature type="non-terminal residue" evidence="1">
    <location>
        <position position="1"/>
    </location>
</feature>
<sequence>VGLGEVLAFGDSGNDLPMLRAAGTAYIMSNAAPSLLELFPRRCSDVEQVLKGLV</sequence>
<dbReference type="SUPFAM" id="SSF56784">
    <property type="entry name" value="HAD-like"/>
    <property type="match status" value="1"/>
</dbReference>
<dbReference type="GO" id="GO:0016787">
    <property type="term" value="F:hydrolase activity"/>
    <property type="evidence" value="ECO:0007669"/>
    <property type="project" value="UniProtKB-KW"/>
</dbReference>
<dbReference type="Proteomes" id="UP000824001">
    <property type="component" value="Unassembled WGS sequence"/>
</dbReference>
<reference evidence="1" key="1">
    <citation type="submission" date="2020-10" db="EMBL/GenBank/DDBJ databases">
        <authorList>
            <person name="Gilroy R."/>
        </authorList>
    </citation>
    <scope>NUCLEOTIDE SEQUENCE</scope>
    <source>
        <strain evidence="1">ChiHjej10B9-9673</strain>
    </source>
</reference>